<evidence type="ECO:0000313" key="8">
    <source>
        <dbReference type="Proteomes" id="UP000075950"/>
    </source>
</evidence>
<organism evidence="6 7">
    <name type="scientific">Brevibacterium linens</name>
    <dbReference type="NCBI Taxonomy" id="1703"/>
    <lineage>
        <taxon>Bacteria</taxon>
        <taxon>Bacillati</taxon>
        <taxon>Actinomycetota</taxon>
        <taxon>Actinomycetes</taxon>
        <taxon>Micrococcales</taxon>
        <taxon>Brevibacteriaceae</taxon>
        <taxon>Brevibacterium</taxon>
    </lineage>
</organism>
<keyword evidence="3 6" id="KW-0560">Oxidoreductase</keyword>
<dbReference type="InterPro" id="IPR009014">
    <property type="entry name" value="Transketo_C/PFOR_II"/>
</dbReference>
<dbReference type="Gene3D" id="3.40.50.970">
    <property type="match status" value="1"/>
</dbReference>
<accession>A0A0B9A6X2</accession>
<comment type="cofactor">
    <cofactor evidence="1">
        <name>thiamine diphosphate</name>
        <dbReference type="ChEBI" id="CHEBI:58937"/>
    </cofactor>
</comment>
<dbReference type="STRING" id="1703.BLSMQ_3683"/>
<dbReference type="AlphaFoldDB" id="A0A0B9A6X2"/>
<gene>
    <name evidence="5" type="ORF">A2T55_16970</name>
    <name evidence="6" type="ORF">AE0388_3215</name>
</gene>
<accession>A0A144MLP2</accession>
<evidence type="ECO:0000313" key="5">
    <source>
        <dbReference type="EMBL" id="AMT95189.1"/>
    </source>
</evidence>
<dbReference type="GO" id="GO:0009083">
    <property type="term" value="P:branched-chain amino acid catabolic process"/>
    <property type="evidence" value="ECO:0007669"/>
    <property type="project" value="TreeGrafter"/>
</dbReference>
<dbReference type="FunFam" id="3.40.50.920:FF:000001">
    <property type="entry name" value="Pyruvate dehydrogenase E1 beta subunit"/>
    <property type="match status" value="1"/>
</dbReference>
<keyword evidence="6" id="KW-0670">Pyruvate</keyword>
<dbReference type="OrthoDB" id="3457658at2"/>
<dbReference type="PANTHER" id="PTHR42980:SF1">
    <property type="entry name" value="2-OXOISOVALERATE DEHYDROGENASE SUBUNIT BETA, MITOCHONDRIAL"/>
    <property type="match status" value="1"/>
</dbReference>
<name>A0A0B9A6X2_BRELN</name>
<dbReference type="InterPro" id="IPR005475">
    <property type="entry name" value="Transketolase-like_Pyr-bd"/>
</dbReference>
<reference evidence="6 7" key="1">
    <citation type="submission" date="2014-11" db="EMBL/GenBank/DDBJ databases">
        <title>Draft Genome Sequence of Brevibacterium linens AE038-8.</title>
        <authorList>
            <person name="Maizel D."/>
            <person name="Utturkar S.M."/>
            <person name="Brown S.D."/>
            <person name="Ferrero M."/>
            <person name="Rosen B.P."/>
        </authorList>
    </citation>
    <scope>NUCLEOTIDE SEQUENCE [LARGE SCALE GENOMIC DNA]</scope>
    <source>
        <strain evidence="6 7">AE038-8</strain>
    </source>
</reference>
<dbReference type="EC" id="1.2.4.4" evidence="2"/>
<dbReference type="SUPFAM" id="SSF52518">
    <property type="entry name" value="Thiamin diphosphate-binding fold (THDP-binding)"/>
    <property type="match status" value="1"/>
</dbReference>
<dbReference type="Proteomes" id="UP000075950">
    <property type="component" value="Chromosome"/>
</dbReference>
<reference evidence="5" key="3">
    <citation type="submission" date="2016-03" db="EMBL/GenBank/DDBJ databases">
        <authorList>
            <person name="Zhu Y."/>
            <person name="Sun C."/>
        </authorList>
    </citation>
    <scope>NUCLEOTIDE SEQUENCE</scope>
    <source>
        <strain evidence="5">BS258</strain>
    </source>
</reference>
<dbReference type="GO" id="GO:0000287">
    <property type="term" value="F:magnesium ion binding"/>
    <property type="evidence" value="ECO:0007669"/>
    <property type="project" value="UniProtKB-ARBA"/>
</dbReference>
<dbReference type="PATRIC" id="fig|1703.6.peg.3172"/>
<dbReference type="Pfam" id="PF02780">
    <property type="entry name" value="Transketolase_C"/>
    <property type="match status" value="1"/>
</dbReference>
<dbReference type="SMART" id="SM00861">
    <property type="entry name" value="Transket_pyr"/>
    <property type="match status" value="1"/>
</dbReference>
<protein>
    <recommendedName>
        <fullName evidence="2">3-methyl-2-oxobutanoate dehydrogenase (2-methylpropanoyl-transferring)</fullName>
        <ecNumber evidence="2">1.2.4.4</ecNumber>
    </recommendedName>
</protein>
<evidence type="ECO:0000256" key="3">
    <source>
        <dbReference type="ARBA" id="ARBA00023002"/>
    </source>
</evidence>
<reference evidence="8" key="2">
    <citation type="submission" date="2016-03" db="EMBL/GenBank/DDBJ databases">
        <authorList>
            <person name="Ploux O."/>
        </authorList>
    </citation>
    <scope>NUCLEOTIDE SEQUENCE [LARGE SCALE GENOMIC DNA]</scope>
    <source>
        <strain evidence="8">BS258</strain>
    </source>
</reference>
<proteinExistence type="predicted"/>
<dbReference type="FunFam" id="3.40.50.970:FF:000001">
    <property type="entry name" value="Pyruvate dehydrogenase E1 beta subunit"/>
    <property type="match status" value="1"/>
</dbReference>
<dbReference type="GO" id="GO:0007584">
    <property type="term" value="P:response to nutrient"/>
    <property type="evidence" value="ECO:0007669"/>
    <property type="project" value="TreeGrafter"/>
</dbReference>
<dbReference type="EMBL" id="JTJZ01000022">
    <property type="protein sequence ID" value="KHS51143.1"/>
    <property type="molecule type" value="Genomic_DNA"/>
</dbReference>
<evidence type="ECO:0000313" key="7">
    <source>
        <dbReference type="Proteomes" id="UP000031488"/>
    </source>
</evidence>
<feature type="domain" description="Transketolase-like pyrimidine-binding" evidence="4">
    <location>
        <begin position="4"/>
        <end position="179"/>
    </location>
</feature>
<dbReference type="InterPro" id="IPR033248">
    <property type="entry name" value="Transketolase_C"/>
</dbReference>
<dbReference type="InterPro" id="IPR029061">
    <property type="entry name" value="THDP-binding"/>
</dbReference>
<dbReference type="PANTHER" id="PTHR42980">
    <property type="entry name" value="2-OXOISOVALERATE DEHYDROGENASE SUBUNIT BETA-RELATED"/>
    <property type="match status" value="1"/>
</dbReference>
<dbReference type="EMBL" id="CP014869">
    <property type="protein sequence ID" value="AMT95189.1"/>
    <property type="molecule type" value="Genomic_DNA"/>
</dbReference>
<dbReference type="RefSeq" id="WP_039211925.1">
    <property type="nucleotide sequence ID" value="NZ_CP014869.1"/>
</dbReference>
<dbReference type="SUPFAM" id="SSF52922">
    <property type="entry name" value="TK C-terminal domain-like"/>
    <property type="match status" value="1"/>
</dbReference>
<dbReference type="CDD" id="cd07036">
    <property type="entry name" value="TPP_PYR_E1-PDHc-beta_like"/>
    <property type="match status" value="1"/>
</dbReference>
<dbReference type="Proteomes" id="UP000031488">
    <property type="component" value="Unassembled WGS sequence"/>
</dbReference>
<dbReference type="GO" id="GO:0003863">
    <property type="term" value="F:branched-chain 2-oxo acid dehydrogenase activity"/>
    <property type="evidence" value="ECO:0007669"/>
    <property type="project" value="UniProtKB-EC"/>
</dbReference>
<evidence type="ECO:0000313" key="6">
    <source>
        <dbReference type="EMBL" id="KHS51143.1"/>
    </source>
</evidence>
<evidence type="ECO:0000256" key="2">
    <source>
        <dbReference type="ARBA" id="ARBA00012277"/>
    </source>
</evidence>
<keyword evidence="7" id="KW-1185">Reference proteome</keyword>
<sequence>MEKLPLSKAITAGMRKAMEDDPKVVLIGEDIGKLGGVFRVTEGLQKDFGPQRVIDAPLAESGIVGTSIGMAIRGYRPVIEIQFDAFIFPAYDQIVTQVAKLYNRTLGKENIPLVIRVPYGGGIGSPEHHSESPETVFAHHAGLRLVSPANAHDAYWMIQDAIKSADPVMFFEPKRRYWMRGDVDTSARGELGMHDARVVSEGTDVTLVAYGPLVPTAQDVVTAAAEEGKSVELIDLRSLNPIDFTTIEKSVTKTGRLVVAHEAPTFLGLGSEIAARITERCFFNLEAPVIRVGGYHTPYPGSRMEEHYLPDLDRIFDGVDRALSY</sequence>
<evidence type="ECO:0000256" key="1">
    <source>
        <dbReference type="ARBA" id="ARBA00001964"/>
    </source>
</evidence>
<evidence type="ECO:0000259" key="4">
    <source>
        <dbReference type="SMART" id="SM00861"/>
    </source>
</evidence>
<dbReference type="Gene3D" id="3.40.50.920">
    <property type="match status" value="1"/>
</dbReference>
<dbReference type="KEGG" id="bly:A2T55_16970"/>
<dbReference type="Pfam" id="PF02779">
    <property type="entry name" value="Transket_pyr"/>
    <property type="match status" value="1"/>
</dbReference>